<evidence type="ECO:0000256" key="2">
    <source>
        <dbReference type="ARBA" id="ARBA00022692"/>
    </source>
</evidence>
<keyword evidence="3 6" id="KW-0256">Endoplasmic reticulum</keyword>
<feature type="domain" description="Reticulon" evidence="8">
    <location>
        <begin position="64"/>
        <end position="263"/>
    </location>
</feature>
<evidence type="ECO:0000256" key="5">
    <source>
        <dbReference type="ARBA" id="ARBA00023136"/>
    </source>
</evidence>
<accession>A0ABD3T8U3</accession>
<comment type="caution">
    <text evidence="9">The sequence shown here is derived from an EMBL/GenBank/DDBJ whole genome shotgun (WGS) entry which is preliminary data.</text>
</comment>
<feature type="transmembrane region" description="Helical" evidence="6">
    <location>
        <begin position="73"/>
        <end position="94"/>
    </location>
</feature>
<keyword evidence="5 6" id="KW-0472">Membrane</keyword>
<feature type="transmembrane region" description="Helical" evidence="6">
    <location>
        <begin position="188"/>
        <end position="207"/>
    </location>
</feature>
<proteinExistence type="predicted"/>
<feature type="region of interest" description="Disordered" evidence="7">
    <location>
        <begin position="233"/>
        <end position="263"/>
    </location>
</feature>
<keyword evidence="2 6" id="KW-0812">Transmembrane</keyword>
<dbReference type="PROSITE" id="PS50845">
    <property type="entry name" value="RETICULON"/>
    <property type="match status" value="1"/>
</dbReference>
<dbReference type="AlphaFoldDB" id="A0ABD3T8U3"/>
<dbReference type="Proteomes" id="UP001634393">
    <property type="component" value="Unassembled WGS sequence"/>
</dbReference>
<dbReference type="InterPro" id="IPR003388">
    <property type="entry name" value="Reticulon"/>
</dbReference>
<protein>
    <recommendedName>
        <fullName evidence="6">Reticulon-like protein</fullName>
    </recommendedName>
</protein>
<evidence type="ECO:0000256" key="7">
    <source>
        <dbReference type="SAM" id="MobiDB-lite"/>
    </source>
</evidence>
<feature type="transmembrane region" description="Helical" evidence="6">
    <location>
        <begin position="100"/>
        <end position="118"/>
    </location>
</feature>
<dbReference type="InterPro" id="IPR045064">
    <property type="entry name" value="Reticulon-like"/>
</dbReference>
<gene>
    <name evidence="9" type="ORF">ACJIZ3_008111</name>
</gene>
<keyword evidence="10" id="KW-1185">Reference proteome</keyword>
<feature type="region of interest" description="Disordered" evidence="7">
    <location>
        <begin position="1"/>
        <end position="39"/>
    </location>
</feature>
<evidence type="ECO:0000256" key="4">
    <source>
        <dbReference type="ARBA" id="ARBA00022989"/>
    </source>
</evidence>
<evidence type="ECO:0000259" key="8">
    <source>
        <dbReference type="PROSITE" id="PS50845"/>
    </source>
</evidence>
<evidence type="ECO:0000256" key="1">
    <source>
        <dbReference type="ARBA" id="ARBA00004477"/>
    </source>
</evidence>
<reference evidence="9 10" key="1">
    <citation type="submission" date="2024-12" db="EMBL/GenBank/DDBJ databases">
        <title>The unique morphological basis and parallel evolutionary history of personate flowers in Penstemon.</title>
        <authorList>
            <person name="Depatie T.H."/>
            <person name="Wessinger C.A."/>
        </authorList>
    </citation>
    <scope>NUCLEOTIDE SEQUENCE [LARGE SCALE GENOMIC DNA]</scope>
    <source>
        <strain evidence="9">WTNN_2</strain>
        <tissue evidence="9">Leaf</tissue>
    </source>
</reference>
<evidence type="ECO:0000256" key="6">
    <source>
        <dbReference type="RuleBase" id="RU363132"/>
    </source>
</evidence>
<dbReference type="GO" id="GO:0005789">
    <property type="term" value="C:endoplasmic reticulum membrane"/>
    <property type="evidence" value="ECO:0007669"/>
    <property type="project" value="UniProtKB-SubCell"/>
</dbReference>
<dbReference type="Pfam" id="PF02453">
    <property type="entry name" value="Reticulon"/>
    <property type="match status" value="1"/>
</dbReference>
<dbReference type="EMBL" id="JBJXBP010000004">
    <property type="protein sequence ID" value="KAL3833375.1"/>
    <property type="molecule type" value="Genomic_DNA"/>
</dbReference>
<sequence length="263" mass="30216">MSDTTESPPSSPKTHLHNYPPSDETEVPTPIPTMPRNDETEEAVLEYSESPPKTQLIHNKPDMLTDIMLWKRMNLNIILLLSATAIWTLMQIYHYTFLTLLSYVGMLLFTCLFFWANIHRLLKRETPDLSGIGISEQTAIDAANLIRKQIDEGVRLMFHVSVEREWFLSGGVVAGLYLLSLVASYFDFLTLCYIGLVGWLTIPVIYVKNEHRIKDLGEKSRVTSRSVYATMKDKMQKSKEKLKQTKDKLMAGKQKEVKEKKME</sequence>
<organism evidence="9 10">
    <name type="scientific">Penstemon smallii</name>
    <dbReference type="NCBI Taxonomy" id="265156"/>
    <lineage>
        <taxon>Eukaryota</taxon>
        <taxon>Viridiplantae</taxon>
        <taxon>Streptophyta</taxon>
        <taxon>Embryophyta</taxon>
        <taxon>Tracheophyta</taxon>
        <taxon>Spermatophyta</taxon>
        <taxon>Magnoliopsida</taxon>
        <taxon>eudicotyledons</taxon>
        <taxon>Gunneridae</taxon>
        <taxon>Pentapetalae</taxon>
        <taxon>asterids</taxon>
        <taxon>lamiids</taxon>
        <taxon>Lamiales</taxon>
        <taxon>Plantaginaceae</taxon>
        <taxon>Cheloneae</taxon>
        <taxon>Penstemon</taxon>
    </lineage>
</organism>
<feature type="transmembrane region" description="Helical" evidence="6">
    <location>
        <begin position="165"/>
        <end position="182"/>
    </location>
</feature>
<evidence type="ECO:0000313" key="9">
    <source>
        <dbReference type="EMBL" id="KAL3833375.1"/>
    </source>
</evidence>
<keyword evidence="4 6" id="KW-1133">Transmembrane helix</keyword>
<evidence type="ECO:0000313" key="10">
    <source>
        <dbReference type="Proteomes" id="UP001634393"/>
    </source>
</evidence>
<dbReference type="PANTHER" id="PTHR10994:SF145">
    <property type="entry name" value="RETICULON-LIKE PROTEIN B13"/>
    <property type="match status" value="1"/>
</dbReference>
<evidence type="ECO:0000256" key="3">
    <source>
        <dbReference type="ARBA" id="ARBA00022824"/>
    </source>
</evidence>
<comment type="subcellular location">
    <subcellularLocation>
        <location evidence="1 6">Endoplasmic reticulum membrane</location>
        <topology evidence="1 6">Multi-pass membrane protein</topology>
    </subcellularLocation>
</comment>
<dbReference type="PANTHER" id="PTHR10994">
    <property type="entry name" value="RETICULON"/>
    <property type="match status" value="1"/>
</dbReference>
<name>A0ABD3T8U3_9LAMI</name>